<protein>
    <submittedName>
        <fullName evidence="2">3013_t:CDS:1</fullName>
    </submittedName>
</protein>
<feature type="region of interest" description="Disordered" evidence="1">
    <location>
        <begin position="1"/>
        <end position="69"/>
    </location>
</feature>
<organism evidence="2 3">
    <name type="scientific">Gigaspora margarita</name>
    <dbReference type="NCBI Taxonomy" id="4874"/>
    <lineage>
        <taxon>Eukaryota</taxon>
        <taxon>Fungi</taxon>
        <taxon>Fungi incertae sedis</taxon>
        <taxon>Mucoromycota</taxon>
        <taxon>Glomeromycotina</taxon>
        <taxon>Glomeromycetes</taxon>
        <taxon>Diversisporales</taxon>
        <taxon>Gigasporaceae</taxon>
        <taxon>Gigaspora</taxon>
    </lineage>
</organism>
<keyword evidence="3" id="KW-1185">Reference proteome</keyword>
<dbReference type="Proteomes" id="UP000789901">
    <property type="component" value="Unassembled WGS sequence"/>
</dbReference>
<gene>
    <name evidence="2" type="ORF">GMARGA_LOCUS4379</name>
</gene>
<feature type="region of interest" description="Disordered" evidence="1">
    <location>
        <begin position="88"/>
        <end position="144"/>
    </location>
</feature>
<comment type="caution">
    <text evidence="2">The sequence shown here is derived from an EMBL/GenBank/DDBJ whole genome shotgun (WGS) entry which is preliminary data.</text>
</comment>
<feature type="compositionally biased region" description="Low complexity" evidence="1">
    <location>
        <begin position="54"/>
        <end position="64"/>
    </location>
</feature>
<proteinExistence type="predicted"/>
<evidence type="ECO:0000256" key="1">
    <source>
        <dbReference type="SAM" id="MobiDB-lite"/>
    </source>
</evidence>
<reference evidence="2 3" key="1">
    <citation type="submission" date="2021-06" db="EMBL/GenBank/DDBJ databases">
        <authorList>
            <person name="Kallberg Y."/>
            <person name="Tangrot J."/>
            <person name="Rosling A."/>
        </authorList>
    </citation>
    <scope>NUCLEOTIDE SEQUENCE [LARGE SCALE GENOMIC DNA]</scope>
    <source>
        <strain evidence="2 3">120-4 pot B 10/14</strain>
    </source>
</reference>
<feature type="compositionally biased region" description="Low complexity" evidence="1">
    <location>
        <begin position="88"/>
        <end position="98"/>
    </location>
</feature>
<evidence type="ECO:0000313" key="2">
    <source>
        <dbReference type="EMBL" id="CAG8547227.1"/>
    </source>
</evidence>
<sequence length="419" mass="50018">MSYPFSQQKQNANSEWYKYQKNNTDSQQTSDNKKMSNLYSYQKQNVDNEWYKYQQNNTDNQQTSDNKKLSNLCSNQKQRVNSEWYKYQQNSTDSQQTSDNKKLSNPYSHQKQNDEWYKYQQNNANSQQTSDHKKMSSYQSKNKNNESYKYQQYSGWHSYQQKYDNNEWDQYQQSNDNSGLYTYSQQNKSNNSIQQQIQKQETVTAYDRQVTYEIFYDSMEFLEKYIEIAGYFPDWNKRKQFPNNEVKRSIDGPEDAEECFSIVLLGLKNTIKRKPLFIQEEIKKEFYRWISSTGINENNCPERLQHILFGFSEILDGRSEKFDKDLKNSKQTLDQNSPEYARELSKTFASFQAPLQNQRKIAESLEGKKHDDIDIKNKFDGNIEQGQGILHKIGNTVSNVHESFYFFPQEDRKEVNDLI</sequence>
<accession>A0ABN7UA48</accession>
<dbReference type="EMBL" id="CAJVQB010001711">
    <property type="protein sequence ID" value="CAG8547227.1"/>
    <property type="molecule type" value="Genomic_DNA"/>
</dbReference>
<feature type="compositionally biased region" description="Polar residues" evidence="1">
    <location>
        <begin position="119"/>
        <end position="129"/>
    </location>
</feature>
<evidence type="ECO:0000313" key="3">
    <source>
        <dbReference type="Proteomes" id="UP000789901"/>
    </source>
</evidence>
<name>A0ABN7UA48_GIGMA</name>
<feature type="compositionally biased region" description="Polar residues" evidence="1">
    <location>
        <begin position="1"/>
        <end position="47"/>
    </location>
</feature>